<accession>A0ABX8UTB7</accession>
<dbReference type="InterPro" id="IPR050309">
    <property type="entry name" value="Type-B_Carboxylest/Lipase"/>
</dbReference>
<dbReference type="InterPro" id="IPR029058">
    <property type="entry name" value="AB_hydrolase_fold"/>
</dbReference>
<gene>
    <name evidence="5" type="ORF">KZJ38_35465</name>
</gene>
<feature type="domain" description="Carboxylesterase type B" evidence="4">
    <location>
        <begin position="29"/>
        <end position="507"/>
    </location>
</feature>
<evidence type="ECO:0000256" key="3">
    <source>
        <dbReference type="RuleBase" id="RU361235"/>
    </source>
</evidence>
<dbReference type="PANTHER" id="PTHR11559">
    <property type="entry name" value="CARBOXYLESTERASE"/>
    <property type="match status" value="1"/>
</dbReference>
<reference evidence="5 6" key="1">
    <citation type="submission" date="2021-07" db="EMBL/GenBank/DDBJ databases">
        <title>Paraburkholderia edwinii protects Aspergillus sp. from phenazines by acting as a toxin sponge.</title>
        <authorList>
            <person name="Dahlstrom K.M."/>
            <person name="Newman D.K."/>
        </authorList>
    </citation>
    <scope>NUCLEOTIDE SEQUENCE [LARGE SCALE GENOMIC DNA]</scope>
    <source>
        <strain evidence="5 6">Pe01</strain>
    </source>
</reference>
<dbReference type="PROSITE" id="PS51257">
    <property type="entry name" value="PROKAR_LIPOPROTEIN"/>
    <property type="match status" value="1"/>
</dbReference>
<organism evidence="5 6">
    <name type="scientific">Paraburkholderia edwinii</name>
    <dbReference type="NCBI Taxonomy" id="2861782"/>
    <lineage>
        <taxon>Bacteria</taxon>
        <taxon>Pseudomonadati</taxon>
        <taxon>Pseudomonadota</taxon>
        <taxon>Betaproteobacteria</taxon>
        <taxon>Burkholderiales</taxon>
        <taxon>Burkholderiaceae</taxon>
        <taxon>Paraburkholderia</taxon>
    </lineage>
</organism>
<keyword evidence="2 3" id="KW-0378">Hydrolase</keyword>
<dbReference type="PROSITE" id="PS00941">
    <property type="entry name" value="CARBOXYLESTERASE_B_2"/>
    <property type="match status" value="1"/>
</dbReference>
<dbReference type="Pfam" id="PF00135">
    <property type="entry name" value="COesterase"/>
    <property type="match status" value="1"/>
</dbReference>
<dbReference type="InterPro" id="IPR002018">
    <property type="entry name" value="CarbesteraseB"/>
</dbReference>
<dbReference type="Proteomes" id="UP000826462">
    <property type="component" value="Chromosome 2"/>
</dbReference>
<dbReference type="EMBL" id="CP080096">
    <property type="protein sequence ID" value="QYD72240.1"/>
    <property type="molecule type" value="Genomic_DNA"/>
</dbReference>
<sequence>MKSVAALAAGATLPMLSSCASTSASVAANPIAETHAGKLRGSNIAGVDVFKGVRYADSPAGGNRFLPPQPVSAWAGVKDATAFGASAPQSLESLSPLNSWYAALQPQSEDCLFLNVFAPSSQRTSAKRPVMVWLHGGAWSNCAGTAPGFDGTNLARNGDVVVVTVNHRLNVFGYLYLGDKDTRFADSANAGLLDVVASLRWVRDNIAAFGGNPDNVTLFGQSGGAAKVAAMMDFPAARGLFHKAVIESCSGGIHLESRDEAAKQAYQLGARLGIADLDPLKLQAVPMEQLIAAMKPVRDPFRPVVDGRGFTRHPFDPGAPAQSAGMPVLIGNAATEMTLYMAADPRNFSVDLTEVTRRTALLLKQSPASAARIVDAYRAAQPNATPGELLAALSTDYVFRRNTTRIAALQSAQAPVYDYVFNWKTPVMNGNLQSPHTVEVPFVFGTVDAARGLLGSGPELSRLSGEVMGAWTAFARTGNPNTGAMPEWEPYDTTRRATMMIDTESRIESDPGGVARHALDGLPPYEYSMDRNSVVRPSRA</sequence>
<keyword evidence="3" id="KW-0732">Signal</keyword>
<proteinExistence type="inferred from homology"/>
<comment type="similarity">
    <text evidence="1 3">Belongs to the type-B carboxylesterase/lipase family.</text>
</comment>
<feature type="chain" id="PRO_5044971640" description="Carboxylic ester hydrolase" evidence="3">
    <location>
        <begin position="21"/>
        <end position="540"/>
    </location>
</feature>
<name>A0ABX8UTB7_9BURK</name>
<feature type="signal peptide" evidence="3">
    <location>
        <begin position="1"/>
        <end position="20"/>
    </location>
</feature>
<dbReference type="EC" id="3.1.1.-" evidence="3"/>
<dbReference type="PROSITE" id="PS00122">
    <property type="entry name" value="CARBOXYLESTERASE_B_1"/>
    <property type="match status" value="1"/>
</dbReference>
<evidence type="ECO:0000313" key="5">
    <source>
        <dbReference type="EMBL" id="QYD72240.1"/>
    </source>
</evidence>
<dbReference type="InterPro" id="IPR019826">
    <property type="entry name" value="Carboxylesterase_B_AS"/>
</dbReference>
<keyword evidence="6" id="KW-1185">Reference proteome</keyword>
<dbReference type="InterPro" id="IPR019819">
    <property type="entry name" value="Carboxylesterase_B_CS"/>
</dbReference>
<dbReference type="RefSeq" id="WP_219801668.1">
    <property type="nucleotide sequence ID" value="NZ_CP080096.1"/>
</dbReference>
<dbReference type="SUPFAM" id="SSF53474">
    <property type="entry name" value="alpha/beta-Hydrolases"/>
    <property type="match status" value="1"/>
</dbReference>
<evidence type="ECO:0000313" key="6">
    <source>
        <dbReference type="Proteomes" id="UP000826462"/>
    </source>
</evidence>
<protein>
    <recommendedName>
        <fullName evidence="3">Carboxylic ester hydrolase</fullName>
        <ecNumber evidence="3">3.1.1.-</ecNumber>
    </recommendedName>
</protein>
<dbReference type="Gene3D" id="3.40.50.1820">
    <property type="entry name" value="alpha/beta hydrolase"/>
    <property type="match status" value="1"/>
</dbReference>
<evidence type="ECO:0000259" key="4">
    <source>
        <dbReference type="Pfam" id="PF00135"/>
    </source>
</evidence>
<evidence type="ECO:0000256" key="1">
    <source>
        <dbReference type="ARBA" id="ARBA00005964"/>
    </source>
</evidence>
<evidence type="ECO:0000256" key="2">
    <source>
        <dbReference type="ARBA" id="ARBA00022801"/>
    </source>
</evidence>